<name>A0ACD5GSQ9_9CYAN</name>
<evidence type="ECO:0000313" key="1">
    <source>
        <dbReference type="EMBL" id="XPM63927.1"/>
    </source>
</evidence>
<organism evidence="1 2">
    <name type="scientific">Desertifilum tharense IPPAS B-1220</name>
    <dbReference type="NCBI Taxonomy" id="1781255"/>
    <lineage>
        <taxon>Bacteria</taxon>
        <taxon>Bacillati</taxon>
        <taxon>Cyanobacteriota</taxon>
        <taxon>Cyanophyceae</taxon>
        <taxon>Desertifilales</taxon>
        <taxon>Desertifilaceae</taxon>
        <taxon>Desertifilum</taxon>
    </lineage>
</organism>
<accession>A0ACD5GSQ9</accession>
<gene>
    <name evidence="1" type="ORF">BH720_033235</name>
</gene>
<sequence>MPYRIPIKGNWELGKKRMGGGNWELGVRSWGRKGWELGHL</sequence>
<proteinExistence type="predicted"/>
<dbReference type="Proteomes" id="UP000095472">
    <property type="component" value="Chromosome"/>
</dbReference>
<dbReference type="EMBL" id="CP182909">
    <property type="protein sequence ID" value="XPM63927.1"/>
    <property type="molecule type" value="Genomic_DNA"/>
</dbReference>
<reference evidence="1 2" key="1">
    <citation type="journal article" date="2016" name="Genome Announc.">
        <title>Draft Genome Sequence of the Thermotolerant Cyanobacterium Desertifilum sp. IPPAS B-1220.</title>
        <authorList>
            <person name="Mironov K.S."/>
            <person name="Sinetova M.A."/>
            <person name="Bolatkhan K."/>
            <person name="Zayadan B.K."/>
            <person name="Ustinova V.V."/>
            <person name="Kupriyanova E.V."/>
            <person name="Skrypnik A.N."/>
            <person name="Gogoleva N.E."/>
            <person name="Gogolev Y.V."/>
            <person name="Los D.A."/>
        </authorList>
    </citation>
    <scope>NUCLEOTIDE SEQUENCE [LARGE SCALE GENOMIC DNA]</scope>
    <source>
        <strain evidence="1 2">IPPAS B-1220</strain>
    </source>
</reference>
<protein>
    <submittedName>
        <fullName evidence="1">Uncharacterized protein</fullName>
    </submittedName>
</protein>
<evidence type="ECO:0000313" key="2">
    <source>
        <dbReference type="Proteomes" id="UP000095472"/>
    </source>
</evidence>
<keyword evidence="2" id="KW-1185">Reference proteome</keyword>